<dbReference type="CDD" id="cd01049">
    <property type="entry name" value="RNRR2"/>
    <property type="match status" value="1"/>
</dbReference>
<reference evidence="3" key="1">
    <citation type="submission" date="2019-09" db="EMBL/GenBank/DDBJ databases">
        <authorList>
            <person name="Needham M D."/>
        </authorList>
    </citation>
    <scope>NUCLEOTIDE SEQUENCE</scope>
</reference>
<comment type="similarity">
    <text evidence="1">Belongs to the ribonucleoside diphosphate reductase small chain family.</text>
</comment>
<dbReference type="InterPro" id="IPR030475">
    <property type="entry name" value="RNR_small_AS"/>
</dbReference>
<dbReference type="GO" id="GO:0016491">
    <property type="term" value="F:oxidoreductase activity"/>
    <property type="evidence" value="ECO:0007669"/>
    <property type="project" value="InterPro"/>
</dbReference>
<dbReference type="Gene3D" id="1.10.620.20">
    <property type="entry name" value="Ribonucleotide Reductase, subunit A"/>
    <property type="match status" value="1"/>
</dbReference>
<dbReference type="InterPro" id="IPR012348">
    <property type="entry name" value="RNR-like"/>
</dbReference>
<sequence length="326" mass="38249">MSQNKEYLLSEENNRLTVYPIKNMSIWDLYKKQQAAFWTVEEVDMSQDYDHFCKFNKDEQHFIKNILAFFAASDTIVNINLLERFTSDVQIMEAKIAYTYQAMMENIHGEMYSLMIETLVKDQEEKDKLMDAVNTIPCISQKAEWAFKWIDSDESFAARIVAFAIVEGIFFSGSFCSIFWIKHTKKDKMPGLTLSNEFIARDEGMHTDFACLLYSHLTEKLTQEKIHSMIKEAVEIEIEFVTKSLPCKLIGMNSELMARYIKYVADRLCYSLKYEKIYNEKNPFQWMETISLEGKSNFFENRASQYQNANILNKTSKGDFKILDDF</sequence>
<keyword evidence="2" id="KW-0812">Transmembrane</keyword>
<evidence type="ECO:0000256" key="2">
    <source>
        <dbReference type="SAM" id="Phobius"/>
    </source>
</evidence>
<dbReference type="PANTHER" id="PTHR23409">
    <property type="entry name" value="RIBONUCLEOSIDE-DIPHOSPHATE REDUCTASE SMALL CHAIN"/>
    <property type="match status" value="1"/>
</dbReference>
<dbReference type="InterPro" id="IPR000358">
    <property type="entry name" value="RNR_small_fam"/>
</dbReference>
<dbReference type="GO" id="GO:0009263">
    <property type="term" value="P:deoxyribonucleotide biosynthetic process"/>
    <property type="evidence" value="ECO:0007669"/>
    <property type="project" value="InterPro"/>
</dbReference>
<feature type="transmembrane region" description="Helical" evidence="2">
    <location>
        <begin position="160"/>
        <end position="181"/>
    </location>
</feature>
<dbReference type="SUPFAM" id="SSF47240">
    <property type="entry name" value="Ferritin-like"/>
    <property type="match status" value="1"/>
</dbReference>
<organism evidence="3">
    <name type="scientific">seawater metagenome</name>
    <dbReference type="NCBI Taxonomy" id="1561972"/>
    <lineage>
        <taxon>unclassified sequences</taxon>
        <taxon>metagenomes</taxon>
        <taxon>ecological metagenomes</taxon>
    </lineage>
</organism>
<gene>
    <name evidence="3" type="ORF">CPAV1605_397</name>
</gene>
<evidence type="ECO:0000313" key="3">
    <source>
        <dbReference type="EMBL" id="VVU94672.1"/>
    </source>
</evidence>
<dbReference type="Pfam" id="PF00268">
    <property type="entry name" value="Ribonuc_red_sm"/>
    <property type="match status" value="1"/>
</dbReference>
<dbReference type="InterPro" id="IPR033909">
    <property type="entry name" value="RNR_small"/>
</dbReference>
<accession>A0A5E8CLI5</accession>
<dbReference type="AlphaFoldDB" id="A0A5E8CLI5"/>
<keyword evidence="2" id="KW-1133">Transmembrane helix</keyword>
<protein>
    <submittedName>
        <fullName evidence="3">Ribonucleotide reductase, small chain</fullName>
    </submittedName>
</protein>
<dbReference type="EMBL" id="CABVLZ010000002">
    <property type="protein sequence ID" value="VVU94672.1"/>
    <property type="molecule type" value="Genomic_DNA"/>
</dbReference>
<dbReference type="PROSITE" id="PS00368">
    <property type="entry name" value="RIBORED_SMALL"/>
    <property type="match status" value="1"/>
</dbReference>
<keyword evidence="2" id="KW-0472">Membrane</keyword>
<dbReference type="InterPro" id="IPR009078">
    <property type="entry name" value="Ferritin-like_SF"/>
</dbReference>
<proteinExistence type="inferred from homology"/>
<name>A0A5E8CLI5_9ZZZZ</name>
<evidence type="ECO:0000256" key="1">
    <source>
        <dbReference type="ARBA" id="ARBA00009303"/>
    </source>
</evidence>
<dbReference type="PANTHER" id="PTHR23409:SF18">
    <property type="entry name" value="RIBONUCLEOSIDE-DIPHOSPHATE REDUCTASE SUBUNIT M2"/>
    <property type="match status" value="1"/>
</dbReference>